<name>A0ABD4Z7S7_9CREN</name>
<dbReference type="RefSeq" id="WP_285273325.1">
    <property type="nucleotide sequence ID" value="NZ_JASNVW010000001.1"/>
</dbReference>
<dbReference type="EMBL" id="JASNVW010000001">
    <property type="protein sequence ID" value="MDK6028360.1"/>
    <property type="molecule type" value="Genomic_DNA"/>
</dbReference>
<organism evidence="1 2">
    <name type="scientific">Ignisphaera cupida</name>
    <dbReference type="NCBI Taxonomy" id="3050454"/>
    <lineage>
        <taxon>Archaea</taxon>
        <taxon>Thermoproteota</taxon>
        <taxon>Thermoprotei</taxon>
        <taxon>Desulfurococcales</taxon>
        <taxon>Desulfurococcaceae</taxon>
        <taxon>Ignisphaera</taxon>
    </lineage>
</organism>
<keyword evidence="2" id="KW-1185">Reference proteome</keyword>
<gene>
    <name evidence="1" type="ORF">QPL79_03155</name>
</gene>
<evidence type="ECO:0000313" key="1">
    <source>
        <dbReference type="EMBL" id="MDK6028360.1"/>
    </source>
</evidence>
<evidence type="ECO:0000313" key="2">
    <source>
        <dbReference type="Proteomes" id="UP001529235"/>
    </source>
</evidence>
<accession>A0ABD4Z7S7</accession>
<sequence length="111" mass="13342">MSGTYKEKMRIFIDFCLKNIEKYNIDQREFYYIWRYIVIELGEIIRICNADDVLRNSCKEIDLSYLHTIVNRLLYAQYSSISNEEIIALLQKLCKCIKDSWIGIERKLEIC</sequence>
<reference evidence="1 2" key="1">
    <citation type="submission" date="2023-05" db="EMBL/GenBank/DDBJ databases">
        <title>A new hyperthermophilic archaea 'Ignisphaera cupida' sp. nov. and description of the family 'Ignisphaeraceae' fam. nov.</title>
        <authorList>
            <person name="Podosokorskaya O.A."/>
            <person name="Elcheninov A.G."/>
            <person name="Klukina A."/>
            <person name="Merkel A.Y."/>
        </authorList>
    </citation>
    <scope>NUCLEOTIDE SEQUENCE [LARGE SCALE GENOMIC DNA]</scope>
    <source>
        <strain evidence="1 2">4213-co</strain>
    </source>
</reference>
<proteinExistence type="predicted"/>
<dbReference type="AlphaFoldDB" id="A0ABD4Z7S7"/>
<protein>
    <submittedName>
        <fullName evidence="1">Uncharacterized protein</fullName>
    </submittedName>
</protein>
<comment type="caution">
    <text evidence="1">The sequence shown here is derived from an EMBL/GenBank/DDBJ whole genome shotgun (WGS) entry which is preliminary data.</text>
</comment>
<dbReference type="Proteomes" id="UP001529235">
    <property type="component" value="Unassembled WGS sequence"/>
</dbReference>